<name>A0A4T0V1K5_9NEIS</name>
<evidence type="ECO:0000259" key="2">
    <source>
        <dbReference type="Pfam" id="PF13511"/>
    </source>
</evidence>
<dbReference type="OrthoDB" id="8794394at2"/>
<accession>A0A4T0V1K5</accession>
<dbReference type="Pfam" id="PF13511">
    <property type="entry name" value="DUF4124"/>
    <property type="match status" value="1"/>
</dbReference>
<gene>
    <name evidence="3" type="ORF">E5K04_03935</name>
</gene>
<keyword evidence="4" id="KW-1185">Reference proteome</keyword>
<feature type="domain" description="DUF4124" evidence="2">
    <location>
        <begin position="17"/>
        <end position="64"/>
    </location>
</feature>
<feature type="chain" id="PRO_5020200113" evidence="1">
    <location>
        <begin position="21"/>
        <end position="132"/>
    </location>
</feature>
<dbReference type="AlphaFoldDB" id="A0A4T0V1K5"/>
<reference evidence="3 4" key="1">
    <citation type="submission" date="2019-04" db="EMBL/GenBank/DDBJ databases">
        <title>Crenobacter sp. nov.</title>
        <authorList>
            <person name="Shi S."/>
        </authorList>
    </citation>
    <scope>NUCLEOTIDE SEQUENCE [LARGE SCALE GENOMIC DNA]</scope>
    <source>
        <strain evidence="3 4">GY 70310</strain>
    </source>
</reference>
<evidence type="ECO:0000256" key="1">
    <source>
        <dbReference type="SAM" id="SignalP"/>
    </source>
</evidence>
<dbReference type="EMBL" id="STGJ01000003">
    <property type="protein sequence ID" value="TIC85167.1"/>
    <property type="molecule type" value="Genomic_DNA"/>
</dbReference>
<dbReference type="Proteomes" id="UP000308891">
    <property type="component" value="Unassembled WGS sequence"/>
</dbReference>
<proteinExistence type="predicted"/>
<dbReference type="RefSeq" id="WP_136551615.1">
    <property type="nucleotide sequence ID" value="NZ_STGJ01000003.1"/>
</dbReference>
<feature type="signal peptide" evidence="1">
    <location>
        <begin position="1"/>
        <end position="20"/>
    </location>
</feature>
<organism evidence="3 4">
    <name type="scientific">Crenobacter intestini</name>
    <dbReference type="NCBI Taxonomy" id="2563443"/>
    <lineage>
        <taxon>Bacteria</taxon>
        <taxon>Pseudomonadati</taxon>
        <taxon>Pseudomonadota</taxon>
        <taxon>Betaproteobacteria</taxon>
        <taxon>Neisseriales</taxon>
        <taxon>Neisseriaceae</taxon>
        <taxon>Crenobacter</taxon>
    </lineage>
</organism>
<dbReference type="InterPro" id="IPR025392">
    <property type="entry name" value="DUF4124"/>
</dbReference>
<comment type="caution">
    <text evidence="3">The sequence shown here is derived from an EMBL/GenBank/DDBJ whole genome shotgun (WGS) entry which is preliminary data.</text>
</comment>
<keyword evidence="1" id="KW-0732">Signal</keyword>
<protein>
    <submittedName>
        <fullName evidence="3">DUF4124 domain-containing protein</fullName>
    </submittedName>
</protein>
<sequence length="132" mass="13746">MKLGALLAFSLLATSGIAVGADVYKWQDASGRTVFSDRPPSGVSAQKLGVRAAPLPKADASAPAARAPLTGAAALKAESDALNGKVDAYNKQVRAENCRNARGNVERLQSAKPRNDALVQSALAVQKEWCAE</sequence>
<evidence type="ECO:0000313" key="3">
    <source>
        <dbReference type="EMBL" id="TIC85167.1"/>
    </source>
</evidence>
<evidence type="ECO:0000313" key="4">
    <source>
        <dbReference type="Proteomes" id="UP000308891"/>
    </source>
</evidence>